<keyword evidence="1" id="KW-0812">Transmembrane</keyword>
<dbReference type="VEuPathDB" id="FungiDB:BO78DRAFT_443434"/>
<accession>A0A319EAM5</accession>
<name>A0A319EAM5_ASPSB</name>
<gene>
    <name evidence="2" type="ORF">BO78DRAFT_443434</name>
</gene>
<proteinExistence type="predicted"/>
<feature type="non-terminal residue" evidence="2">
    <location>
        <position position="1"/>
    </location>
</feature>
<evidence type="ECO:0000256" key="1">
    <source>
        <dbReference type="SAM" id="Phobius"/>
    </source>
</evidence>
<organism evidence="2 3">
    <name type="scientific">Aspergillus sclerotiicarbonarius (strain CBS 121057 / IBT 28362)</name>
    <dbReference type="NCBI Taxonomy" id="1448318"/>
    <lineage>
        <taxon>Eukaryota</taxon>
        <taxon>Fungi</taxon>
        <taxon>Dikarya</taxon>
        <taxon>Ascomycota</taxon>
        <taxon>Pezizomycotina</taxon>
        <taxon>Eurotiomycetes</taxon>
        <taxon>Eurotiomycetidae</taxon>
        <taxon>Eurotiales</taxon>
        <taxon>Aspergillaceae</taxon>
        <taxon>Aspergillus</taxon>
        <taxon>Aspergillus subgen. Circumdati</taxon>
    </lineage>
</organism>
<dbReference type="PANTHER" id="PTHR35395:SF1">
    <property type="entry name" value="DUF6536 DOMAIN-CONTAINING PROTEIN"/>
    <property type="match status" value="1"/>
</dbReference>
<keyword evidence="1" id="KW-1133">Transmembrane helix</keyword>
<evidence type="ECO:0000313" key="3">
    <source>
        <dbReference type="Proteomes" id="UP000248423"/>
    </source>
</evidence>
<dbReference type="Proteomes" id="UP000248423">
    <property type="component" value="Unassembled WGS sequence"/>
</dbReference>
<dbReference type="EMBL" id="KZ826343">
    <property type="protein sequence ID" value="PYI07192.1"/>
    <property type="molecule type" value="Genomic_DNA"/>
</dbReference>
<feature type="transmembrane region" description="Helical" evidence="1">
    <location>
        <begin position="53"/>
        <end position="70"/>
    </location>
</feature>
<dbReference type="AlphaFoldDB" id="A0A319EAM5"/>
<dbReference type="STRING" id="1448318.A0A319EAM5"/>
<protein>
    <submittedName>
        <fullName evidence="2">Uncharacterized protein</fullName>
    </submittedName>
</protein>
<keyword evidence="3" id="KW-1185">Reference proteome</keyword>
<reference evidence="2 3" key="1">
    <citation type="submission" date="2018-02" db="EMBL/GenBank/DDBJ databases">
        <title>The genomes of Aspergillus section Nigri reveals drivers in fungal speciation.</title>
        <authorList>
            <consortium name="DOE Joint Genome Institute"/>
            <person name="Vesth T.C."/>
            <person name="Nybo J."/>
            <person name="Theobald S."/>
            <person name="Brandl J."/>
            <person name="Frisvad J.C."/>
            <person name="Nielsen K.F."/>
            <person name="Lyhne E.K."/>
            <person name="Kogle M.E."/>
            <person name="Kuo A."/>
            <person name="Riley R."/>
            <person name="Clum A."/>
            <person name="Nolan M."/>
            <person name="Lipzen A."/>
            <person name="Salamov A."/>
            <person name="Henrissat B."/>
            <person name="Wiebenga A."/>
            <person name="De vries R.P."/>
            <person name="Grigoriev I.V."/>
            <person name="Mortensen U.H."/>
            <person name="Andersen M.R."/>
            <person name="Baker S.E."/>
        </authorList>
    </citation>
    <scope>NUCLEOTIDE SEQUENCE [LARGE SCALE GENOMIC DNA]</scope>
    <source>
        <strain evidence="2 3">CBS 121057</strain>
    </source>
</reference>
<dbReference type="OrthoDB" id="5429634at2759"/>
<dbReference type="PANTHER" id="PTHR35395">
    <property type="entry name" value="DUF6536 DOMAIN-CONTAINING PROTEIN"/>
    <property type="match status" value="1"/>
</dbReference>
<evidence type="ECO:0000313" key="2">
    <source>
        <dbReference type="EMBL" id="PYI07192.1"/>
    </source>
</evidence>
<keyword evidence="1" id="KW-0472">Membrane</keyword>
<sequence>VVLTLTYYWYNQILTNMLANAECSYGVKRKSLRATWPAKDSQQRSTYYLIRPYRYSLPLLVVSILLHWLVSQSFFYDKTSELGFLGLPIFLSLIVGSIMLFALIGLSFRKYPSTILVVGSCSAAISAACHPPKDEDLDNAALGLLMWGETLPMPD</sequence>
<feature type="transmembrane region" description="Helical" evidence="1">
    <location>
        <begin position="82"/>
        <end position="106"/>
    </location>
</feature>